<keyword evidence="2" id="KW-0732">Signal</keyword>
<comment type="subcellular location">
    <subcellularLocation>
        <location evidence="1">Secreted</location>
    </subcellularLocation>
</comment>
<organism evidence="5 6">
    <name type="scientific">Pseudidiomarina aquimaris</name>
    <dbReference type="NCBI Taxonomy" id="641841"/>
    <lineage>
        <taxon>Bacteria</taxon>
        <taxon>Pseudomonadati</taxon>
        <taxon>Pseudomonadota</taxon>
        <taxon>Gammaproteobacteria</taxon>
        <taxon>Alteromonadales</taxon>
        <taxon>Idiomarinaceae</taxon>
        <taxon>Pseudidiomarina</taxon>
    </lineage>
</organism>
<evidence type="ECO:0000259" key="4">
    <source>
        <dbReference type="PROSITE" id="PS51677"/>
    </source>
</evidence>
<reference evidence="6" key="1">
    <citation type="journal article" date="2018" name="Front. Microbiol.">
        <title>Genome-Based Analysis Reveals the Taxonomy and Diversity of the Family Idiomarinaceae.</title>
        <authorList>
            <person name="Liu Y."/>
            <person name="Lai Q."/>
            <person name="Shao Z."/>
        </authorList>
    </citation>
    <scope>NUCLEOTIDE SEQUENCE [LARGE SCALE GENOMIC DNA]</scope>
    <source>
        <strain evidence="6">SW15</strain>
    </source>
</reference>
<dbReference type="CDD" id="cd10973">
    <property type="entry name" value="CE4_DAC_u4_5s"/>
    <property type="match status" value="1"/>
</dbReference>
<dbReference type="InterPro" id="IPR002509">
    <property type="entry name" value="NODB_dom"/>
</dbReference>
<protein>
    <submittedName>
        <fullName evidence="5">Polysaccharide deacetylase</fullName>
    </submittedName>
</protein>
<dbReference type="EMBL" id="PIPT01000002">
    <property type="protein sequence ID" value="RUO50392.1"/>
    <property type="molecule type" value="Genomic_DNA"/>
</dbReference>
<feature type="domain" description="NodB homology" evidence="4">
    <location>
        <begin position="126"/>
        <end position="343"/>
    </location>
</feature>
<keyword evidence="6" id="KW-1185">Reference proteome</keyword>
<name>A0A432XNY9_9GAMM</name>
<dbReference type="GO" id="GO:0005576">
    <property type="term" value="C:extracellular region"/>
    <property type="evidence" value="ECO:0007669"/>
    <property type="project" value="UniProtKB-SubCell"/>
</dbReference>
<dbReference type="SUPFAM" id="SSF88713">
    <property type="entry name" value="Glycoside hydrolase/deacetylase"/>
    <property type="match status" value="1"/>
</dbReference>
<dbReference type="PROSITE" id="PS51677">
    <property type="entry name" value="NODB"/>
    <property type="match status" value="1"/>
</dbReference>
<dbReference type="GO" id="GO:0016810">
    <property type="term" value="F:hydrolase activity, acting on carbon-nitrogen (but not peptide) bonds"/>
    <property type="evidence" value="ECO:0007669"/>
    <property type="project" value="InterPro"/>
</dbReference>
<accession>A0A432XNY9</accession>
<dbReference type="PANTHER" id="PTHR34216">
    <property type="match status" value="1"/>
</dbReference>
<keyword evidence="3" id="KW-0472">Membrane</keyword>
<dbReference type="Proteomes" id="UP000286678">
    <property type="component" value="Unassembled WGS sequence"/>
</dbReference>
<dbReference type="Gene3D" id="3.20.20.370">
    <property type="entry name" value="Glycoside hydrolase/deacetylase"/>
    <property type="match status" value="1"/>
</dbReference>
<proteinExistence type="predicted"/>
<evidence type="ECO:0000313" key="6">
    <source>
        <dbReference type="Proteomes" id="UP000286678"/>
    </source>
</evidence>
<feature type="transmembrane region" description="Helical" evidence="3">
    <location>
        <begin position="42"/>
        <end position="60"/>
    </location>
</feature>
<dbReference type="GO" id="GO:0005975">
    <property type="term" value="P:carbohydrate metabolic process"/>
    <property type="evidence" value="ECO:0007669"/>
    <property type="project" value="InterPro"/>
</dbReference>
<comment type="caution">
    <text evidence="5">The sequence shown here is derived from an EMBL/GenBank/DDBJ whole genome shotgun (WGS) entry which is preliminary data.</text>
</comment>
<dbReference type="InterPro" id="IPR051398">
    <property type="entry name" value="Polysacch_Deacetylase"/>
</dbReference>
<dbReference type="Pfam" id="PF01522">
    <property type="entry name" value="Polysacc_deac_1"/>
    <property type="match status" value="1"/>
</dbReference>
<evidence type="ECO:0000256" key="3">
    <source>
        <dbReference type="SAM" id="Phobius"/>
    </source>
</evidence>
<evidence type="ECO:0000256" key="2">
    <source>
        <dbReference type="ARBA" id="ARBA00022729"/>
    </source>
</evidence>
<evidence type="ECO:0000256" key="1">
    <source>
        <dbReference type="ARBA" id="ARBA00004613"/>
    </source>
</evidence>
<evidence type="ECO:0000313" key="5">
    <source>
        <dbReference type="EMBL" id="RUO50392.1"/>
    </source>
</evidence>
<sequence>MMAVSTRPNRGAAMLEIIIGKAMATIFLCAGQVPQNFRRSTMRLVVVLLALVMIGAVGPLQANETQTAHGVVVLQYHHIGDDTPRVTSVTAAELEAHFAYLKEHDYNVVSLGEAQQLIASGEVPDKLVALTFDDGWRNVYDNGLEVFKRYRYPFTIFVNPALMAETPRLYMTWEQLRELESYGAQIANHSNSHAHMTWRRDGESEAQWLARQEHDILAAQQALEEGMGSAQPRFFAYPYGEYNPALAELLIEHDFVAFGQHSGPWGTHSPLAQVPRFPASAQYADLKTLATKIASLPLPVRSVEPKNMVLGHEQNSVEIRFAAIIEDFRAAQMNCFYQGQQFQPEWQDEEAYFTVEDIPVGRSRVNCTVPSLSESGRFYWYSVPLVRPNAQGRWPD</sequence>
<dbReference type="AlphaFoldDB" id="A0A432XNY9"/>
<dbReference type="InterPro" id="IPR011330">
    <property type="entry name" value="Glyco_hydro/deAcase_b/a-brl"/>
</dbReference>
<keyword evidence="3" id="KW-1133">Transmembrane helix</keyword>
<dbReference type="PANTHER" id="PTHR34216:SF3">
    <property type="entry name" value="POLY-BETA-1,6-N-ACETYL-D-GLUCOSAMINE N-DEACETYLASE"/>
    <property type="match status" value="1"/>
</dbReference>
<gene>
    <name evidence="5" type="ORF">CWE21_04285</name>
</gene>
<keyword evidence="3" id="KW-0812">Transmembrane</keyword>